<sequence>MRTELIFHGTGASSCLPNISCLTLPPEEYDDDEEGRCEACHQGANPWDHAEPKEALKNRRRNTGAVLRVTQDDGSQVTIVIDAGKSFVAAALEWFPKHGLRKIDAVVLSHAHADAMNGLDDLRCWTLDGTMQDHVDIYLSQKTFDEVERTFPYLVNKGMATGGGSVPEFQWNIISEFVEFDVQGVNITPLPVHHGRYFSPVIENPFPMTPPLSPPLSRSSSTQTFPFPSQALSSSPTPPVVFTSGYFPRSRPPSPVIPQPYIAFAFLLPNILYISDVSLIPPSLFSHLASLPEETKPRVSVLDCLRPENHTSHFGITEAVRAAHELGTEKNYLTGFMCGGQGKWISHRGWLRVCERVSDEKELEDFTEWTGSEGERRRCERAIEMGRKGIEEGKERAWIRPAFDGMRVVIDEHGRVSDGTYD</sequence>
<dbReference type="OMA" id="NEYTHAE"/>
<dbReference type="EMBL" id="JH795856">
    <property type="protein sequence ID" value="EJU05287.1"/>
    <property type="molecule type" value="Genomic_DNA"/>
</dbReference>
<organism evidence="2 3">
    <name type="scientific">Dacryopinax primogenitus (strain DJM 731)</name>
    <name type="common">Brown rot fungus</name>
    <dbReference type="NCBI Taxonomy" id="1858805"/>
    <lineage>
        <taxon>Eukaryota</taxon>
        <taxon>Fungi</taxon>
        <taxon>Dikarya</taxon>
        <taxon>Basidiomycota</taxon>
        <taxon>Agaricomycotina</taxon>
        <taxon>Dacrymycetes</taxon>
        <taxon>Dacrymycetales</taxon>
        <taxon>Dacrymycetaceae</taxon>
        <taxon>Dacryopinax</taxon>
    </lineage>
</organism>
<proteinExistence type="predicted"/>
<dbReference type="InterPro" id="IPR001279">
    <property type="entry name" value="Metallo-B-lactamas"/>
</dbReference>
<dbReference type="PANTHER" id="PTHR42663">
    <property type="entry name" value="HYDROLASE C777.06C-RELATED-RELATED"/>
    <property type="match status" value="1"/>
</dbReference>
<keyword evidence="3" id="KW-1185">Reference proteome</keyword>
<dbReference type="SUPFAM" id="SSF56281">
    <property type="entry name" value="Metallo-hydrolase/oxidoreductase"/>
    <property type="match status" value="1"/>
</dbReference>
<reference evidence="2 3" key="1">
    <citation type="journal article" date="2012" name="Science">
        <title>The Paleozoic origin of enzymatic lignin decomposition reconstructed from 31 fungal genomes.</title>
        <authorList>
            <person name="Floudas D."/>
            <person name="Binder M."/>
            <person name="Riley R."/>
            <person name="Barry K."/>
            <person name="Blanchette R.A."/>
            <person name="Henrissat B."/>
            <person name="Martinez A.T."/>
            <person name="Otillar R."/>
            <person name="Spatafora J.W."/>
            <person name="Yadav J.S."/>
            <person name="Aerts A."/>
            <person name="Benoit I."/>
            <person name="Boyd A."/>
            <person name="Carlson A."/>
            <person name="Copeland A."/>
            <person name="Coutinho P.M."/>
            <person name="de Vries R.P."/>
            <person name="Ferreira P."/>
            <person name="Findley K."/>
            <person name="Foster B."/>
            <person name="Gaskell J."/>
            <person name="Glotzer D."/>
            <person name="Gorecki P."/>
            <person name="Heitman J."/>
            <person name="Hesse C."/>
            <person name="Hori C."/>
            <person name="Igarashi K."/>
            <person name="Jurgens J.A."/>
            <person name="Kallen N."/>
            <person name="Kersten P."/>
            <person name="Kohler A."/>
            <person name="Kuees U."/>
            <person name="Kumar T.K.A."/>
            <person name="Kuo A."/>
            <person name="LaButti K."/>
            <person name="Larrondo L.F."/>
            <person name="Lindquist E."/>
            <person name="Ling A."/>
            <person name="Lombard V."/>
            <person name="Lucas S."/>
            <person name="Lundell T."/>
            <person name="Martin R."/>
            <person name="McLaughlin D.J."/>
            <person name="Morgenstern I."/>
            <person name="Morin E."/>
            <person name="Murat C."/>
            <person name="Nagy L.G."/>
            <person name="Nolan M."/>
            <person name="Ohm R.A."/>
            <person name="Patyshakuliyeva A."/>
            <person name="Rokas A."/>
            <person name="Ruiz-Duenas F.J."/>
            <person name="Sabat G."/>
            <person name="Salamov A."/>
            <person name="Samejima M."/>
            <person name="Schmutz J."/>
            <person name="Slot J.C."/>
            <person name="St John F."/>
            <person name="Stenlid J."/>
            <person name="Sun H."/>
            <person name="Sun S."/>
            <person name="Syed K."/>
            <person name="Tsang A."/>
            <person name="Wiebenga A."/>
            <person name="Young D."/>
            <person name="Pisabarro A."/>
            <person name="Eastwood D.C."/>
            <person name="Martin F."/>
            <person name="Cullen D."/>
            <person name="Grigoriev I.V."/>
            <person name="Hibbett D.S."/>
        </authorList>
    </citation>
    <scope>NUCLEOTIDE SEQUENCE [LARGE SCALE GENOMIC DNA]</scope>
    <source>
        <strain evidence="2 3">DJM-731 SS1</strain>
    </source>
</reference>
<dbReference type="GeneID" id="63686740"/>
<dbReference type="Proteomes" id="UP000030653">
    <property type="component" value="Unassembled WGS sequence"/>
</dbReference>
<dbReference type="InterPro" id="IPR036866">
    <property type="entry name" value="RibonucZ/Hydroxyglut_hydro"/>
</dbReference>
<dbReference type="Gene3D" id="3.60.15.10">
    <property type="entry name" value="Ribonuclease Z/Hydroxyacylglutathione hydrolase-like"/>
    <property type="match status" value="1"/>
</dbReference>
<feature type="domain" description="Metallo-beta-lactamase" evidence="1">
    <location>
        <begin position="78"/>
        <end position="197"/>
    </location>
</feature>
<dbReference type="PROSITE" id="PS51257">
    <property type="entry name" value="PROKAR_LIPOPROTEIN"/>
    <property type="match status" value="1"/>
</dbReference>
<dbReference type="AlphaFoldDB" id="M5GEC4"/>
<name>M5GEC4_DACPD</name>
<evidence type="ECO:0000313" key="3">
    <source>
        <dbReference type="Proteomes" id="UP000030653"/>
    </source>
</evidence>
<dbReference type="Pfam" id="PF12706">
    <property type="entry name" value="Lactamase_B_2"/>
    <property type="match status" value="1"/>
</dbReference>
<evidence type="ECO:0000313" key="2">
    <source>
        <dbReference type="EMBL" id="EJU05287.1"/>
    </source>
</evidence>
<gene>
    <name evidence="2" type="ORF">DACRYDRAFT_19840</name>
</gene>
<dbReference type="HOGENOM" id="CLU_044538_1_2_1"/>
<protein>
    <recommendedName>
        <fullName evidence="1">Metallo-beta-lactamase domain-containing protein</fullName>
    </recommendedName>
</protein>
<dbReference type="PANTHER" id="PTHR42663:SF6">
    <property type="entry name" value="HYDROLASE C777.06C-RELATED"/>
    <property type="match status" value="1"/>
</dbReference>
<dbReference type="OrthoDB" id="341300at2759"/>
<dbReference type="RefSeq" id="XP_040632181.1">
    <property type="nucleotide sequence ID" value="XM_040771678.1"/>
</dbReference>
<dbReference type="CDD" id="cd16279">
    <property type="entry name" value="metallo-hydrolase-like_MBL-fold"/>
    <property type="match status" value="1"/>
</dbReference>
<evidence type="ECO:0000259" key="1">
    <source>
        <dbReference type="Pfam" id="PF12706"/>
    </source>
</evidence>
<accession>M5GEC4</accession>
<dbReference type="STRING" id="1858805.M5GEC4"/>